<proteinExistence type="predicted"/>
<evidence type="ECO:0000313" key="3">
    <source>
        <dbReference type="Proteomes" id="UP001221838"/>
    </source>
</evidence>
<dbReference type="Pfam" id="PF24731">
    <property type="entry name" value="DUF7683"/>
    <property type="match status" value="2"/>
</dbReference>
<feature type="domain" description="DUF7683" evidence="1">
    <location>
        <begin position="206"/>
        <end position="261"/>
    </location>
</feature>
<reference evidence="2 3" key="1">
    <citation type="submission" date="2022-11" db="EMBL/GenBank/DDBJ databases">
        <title>Minimal conservation of predation-associated metabolite biosynthetic gene clusters underscores biosynthetic potential of Myxococcota including descriptions for ten novel species: Archangium lansinium sp. nov., Myxococcus landrumus sp. nov., Nannocystis bai.</title>
        <authorList>
            <person name="Ahearne A."/>
            <person name="Stevens C."/>
            <person name="Dowd S."/>
        </authorList>
    </citation>
    <scope>NUCLEOTIDE SEQUENCE [LARGE SCALE GENOMIC DNA]</scope>
    <source>
        <strain evidence="2 3">NCWAL01</strain>
    </source>
</reference>
<protein>
    <recommendedName>
        <fullName evidence="1">DUF7683 domain-containing protein</fullName>
    </recommendedName>
</protein>
<dbReference type="EMBL" id="JAQNDM010000002">
    <property type="protein sequence ID" value="MDC0712252.1"/>
    <property type="molecule type" value="Genomic_DNA"/>
</dbReference>
<accession>A0ABT5DF37</accession>
<organism evidence="2 3">
    <name type="scientific">Stigmatella ashevillensis</name>
    <dbReference type="NCBI Taxonomy" id="2995309"/>
    <lineage>
        <taxon>Bacteria</taxon>
        <taxon>Pseudomonadati</taxon>
        <taxon>Myxococcota</taxon>
        <taxon>Myxococcia</taxon>
        <taxon>Myxococcales</taxon>
        <taxon>Cystobacterineae</taxon>
        <taxon>Archangiaceae</taxon>
        <taxon>Stigmatella</taxon>
    </lineage>
</organism>
<evidence type="ECO:0000313" key="2">
    <source>
        <dbReference type="EMBL" id="MDC0712252.1"/>
    </source>
</evidence>
<feature type="domain" description="DUF7683" evidence="1">
    <location>
        <begin position="7"/>
        <end position="82"/>
    </location>
</feature>
<evidence type="ECO:0000259" key="1">
    <source>
        <dbReference type="Pfam" id="PF24731"/>
    </source>
</evidence>
<dbReference type="InterPro" id="IPR056100">
    <property type="entry name" value="DUF7683"/>
</dbReference>
<dbReference type="RefSeq" id="WP_272142328.1">
    <property type="nucleotide sequence ID" value="NZ_JAQNDM010000002.1"/>
</dbReference>
<keyword evidence="3" id="KW-1185">Reference proteome</keyword>
<name>A0ABT5DF37_9BACT</name>
<dbReference type="Proteomes" id="UP001221838">
    <property type="component" value="Unassembled WGS sequence"/>
</dbReference>
<sequence>METPETHWIISAFENESSERLIAEHELLSVSVKRLRAALDIPLDKEDPELLYVYPIQTQTQAARFSELLGMPFHLQAHDYFLDSSAVEGTASEGPPPRQLPVRRKVTVFQKGPATTPVFEYELLREPDAALRASLGHPIDDLGFHIRWRIETQELAATLAPLLHAPIDFSEPRQYFIEYWDPRKTRPMVLALPKETSSGNPSAITQHELHGATKKQLRIILGLSQDNPLAGLYPVNSKAQAKALGPFLDQPLDLSTHDYTINYYVPQQPPPQP</sequence>
<gene>
    <name evidence="2" type="ORF">POL68_27540</name>
</gene>
<comment type="caution">
    <text evidence="2">The sequence shown here is derived from an EMBL/GenBank/DDBJ whole genome shotgun (WGS) entry which is preliminary data.</text>
</comment>